<evidence type="ECO:0000313" key="3">
    <source>
        <dbReference type="Proteomes" id="UP001221898"/>
    </source>
</evidence>
<reference evidence="2" key="1">
    <citation type="journal article" date="2023" name="Science">
        <title>Genome structures resolve the early diversification of teleost fishes.</title>
        <authorList>
            <person name="Parey E."/>
            <person name="Louis A."/>
            <person name="Montfort J."/>
            <person name="Bouchez O."/>
            <person name="Roques C."/>
            <person name="Iampietro C."/>
            <person name="Lluch J."/>
            <person name="Castinel A."/>
            <person name="Donnadieu C."/>
            <person name="Desvignes T."/>
            <person name="Floi Bucao C."/>
            <person name="Jouanno E."/>
            <person name="Wen M."/>
            <person name="Mejri S."/>
            <person name="Dirks R."/>
            <person name="Jansen H."/>
            <person name="Henkel C."/>
            <person name="Chen W.J."/>
            <person name="Zahm M."/>
            <person name="Cabau C."/>
            <person name="Klopp C."/>
            <person name="Thompson A.W."/>
            <person name="Robinson-Rechavi M."/>
            <person name="Braasch I."/>
            <person name="Lecointre G."/>
            <person name="Bobe J."/>
            <person name="Postlethwait J.H."/>
            <person name="Berthelot C."/>
            <person name="Roest Crollius H."/>
            <person name="Guiguen Y."/>
        </authorList>
    </citation>
    <scope>NUCLEOTIDE SEQUENCE</scope>
    <source>
        <strain evidence="2">NC1722</strain>
    </source>
</reference>
<dbReference type="Proteomes" id="UP001221898">
    <property type="component" value="Unassembled WGS sequence"/>
</dbReference>
<accession>A0AAD7R7N3</accession>
<protein>
    <submittedName>
        <fullName evidence="2">Uncharacterized protein</fullName>
    </submittedName>
</protein>
<dbReference type="EMBL" id="JAINUG010000452">
    <property type="protein sequence ID" value="KAJ8371429.1"/>
    <property type="molecule type" value="Genomic_DNA"/>
</dbReference>
<name>A0AAD7R7N3_9TELE</name>
<feature type="compositionally biased region" description="Polar residues" evidence="1">
    <location>
        <begin position="35"/>
        <end position="44"/>
    </location>
</feature>
<comment type="caution">
    <text evidence="2">The sequence shown here is derived from an EMBL/GenBank/DDBJ whole genome shotgun (WGS) entry which is preliminary data.</text>
</comment>
<gene>
    <name evidence="2" type="ORF">AAFF_G00310620</name>
</gene>
<feature type="region of interest" description="Disordered" evidence="1">
    <location>
        <begin position="55"/>
        <end position="80"/>
    </location>
</feature>
<feature type="compositionally biased region" description="Low complexity" evidence="1">
    <location>
        <begin position="69"/>
        <end position="80"/>
    </location>
</feature>
<feature type="region of interest" description="Disordered" evidence="1">
    <location>
        <begin position="31"/>
        <end position="50"/>
    </location>
</feature>
<proteinExistence type="predicted"/>
<keyword evidence="3" id="KW-1185">Reference proteome</keyword>
<evidence type="ECO:0000313" key="2">
    <source>
        <dbReference type="EMBL" id="KAJ8371429.1"/>
    </source>
</evidence>
<organism evidence="2 3">
    <name type="scientific">Aldrovandia affinis</name>
    <dbReference type="NCBI Taxonomy" id="143900"/>
    <lineage>
        <taxon>Eukaryota</taxon>
        <taxon>Metazoa</taxon>
        <taxon>Chordata</taxon>
        <taxon>Craniata</taxon>
        <taxon>Vertebrata</taxon>
        <taxon>Euteleostomi</taxon>
        <taxon>Actinopterygii</taxon>
        <taxon>Neopterygii</taxon>
        <taxon>Teleostei</taxon>
        <taxon>Notacanthiformes</taxon>
        <taxon>Halosauridae</taxon>
        <taxon>Aldrovandia</taxon>
    </lineage>
</organism>
<sequence length="110" mass="12371">MRREVGRTLYPEPRGRARRIGSWSGRALWDRETASRQSDPTASVSRERRCVRLTASRRRCGRTNAPRGAATSTTSPSNASELRVKTPLFVRPRSFISLLFAVAARRVSGR</sequence>
<evidence type="ECO:0000256" key="1">
    <source>
        <dbReference type="SAM" id="MobiDB-lite"/>
    </source>
</evidence>
<dbReference type="AlphaFoldDB" id="A0AAD7R7N3"/>